<name>A0A1F5YY88_9BACT</name>
<organism evidence="1 2">
    <name type="scientific">Candidatus Glassbacteria bacterium RIFCSPLOWO2_12_FULL_58_11</name>
    <dbReference type="NCBI Taxonomy" id="1817867"/>
    <lineage>
        <taxon>Bacteria</taxon>
        <taxon>Candidatus Glassiibacteriota</taxon>
    </lineage>
</organism>
<proteinExistence type="predicted"/>
<comment type="caution">
    <text evidence="1">The sequence shown here is derived from an EMBL/GenBank/DDBJ whole genome shotgun (WGS) entry which is preliminary data.</text>
</comment>
<gene>
    <name evidence="1" type="ORF">A3F83_02910</name>
</gene>
<dbReference type="EMBL" id="MFIX01000087">
    <property type="protein sequence ID" value="OGG05141.1"/>
    <property type="molecule type" value="Genomic_DNA"/>
</dbReference>
<dbReference type="AlphaFoldDB" id="A0A1F5YY88"/>
<protein>
    <recommendedName>
        <fullName evidence="3">CopG family transcriptional regulator</fullName>
    </recommendedName>
</protein>
<reference evidence="1 2" key="1">
    <citation type="journal article" date="2016" name="Nat. Commun.">
        <title>Thousands of microbial genomes shed light on interconnected biogeochemical processes in an aquifer system.</title>
        <authorList>
            <person name="Anantharaman K."/>
            <person name="Brown C.T."/>
            <person name="Hug L.A."/>
            <person name="Sharon I."/>
            <person name="Castelle C.J."/>
            <person name="Probst A.J."/>
            <person name="Thomas B.C."/>
            <person name="Singh A."/>
            <person name="Wilkins M.J."/>
            <person name="Karaoz U."/>
            <person name="Brodie E.L."/>
            <person name="Williams K.H."/>
            <person name="Hubbard S.S."/>
            <person name="Banfield J.F."/>
        </authorList>
    </citation>
    <scope>NUCLEOTIDE SEQUENCE [LARGE SCALE GENOMIC DNA]</scope>
</reference>
<accession>A0A1F5YY88</accession>
<dbReference type="CDD" id="cd22231">
    <property type="entry name" value="RHH_NikR_HicB-like"/>
    <property type="match status" value="1"/>
</dbReference>
<evidence type="ECO:0008006" key="3">
    <source>
        <dbReference type="Google" id="ProtNLM"/>
    </source>
</evidence>
<dbReference type="Proteomes" id="UP000179129">
    <property type="component" value="Unassembled WGS sequence"/>
</dbReference>
<evidence type="ECO:0000313" key="1">
    <source>
        <dbReference type="EMBL" id="OGG05141.1"/>
    </source>
</evidence>
<evidence type="ECO:0000313" key="2">
    <source>
        <dbReference type="Proteomes" id="UP000179129"/>
    </source>
</evidence>
<sequence length="92" mass="10428">MKNPKQEIVTFKVDHSLLQALHEMPNRSEFIRRAILEALENVCPLCQGTGALTPNQKKHWETFAGGHSLEECDNCHEIHLVCENQGKNGHPE</sequence>